<dbReference type="InterPro" id="IPR038494">
    <property type="entry name" value="IGPD_sf"/>
</dbReference>
<dbReference type="SUPFAM" id="SSF54211">
    <property type="entry name" value="Ribosomal protein S5 domain 2-like"/>
    <property type="match status" value="2"/>
</dbReference>
<dbReference type="PANTHER" id="PTHR23133:SF2">
    <property type="entry name" value="IMIDAZOLEGLYCEROL-PHOSPHATE DEHYDRATASE"/>
    <property type="match status" value="1"/>
</dbReference>
<dbReference type="Pfam" id="PF00475">
    <property type="entry name" value="IGPD"/>
    <property type="match status" value="1"/>
</dbReference>
<evidence type="ECO:0000313" key="6">
    <source>
        <dbReference type="EMBL" id="SBV95365.1"/>
    </source>
</evidence>
<evidence type="ECO:0000256" key="1">
    <source>
        <dbReference type="ARBA" id="ARBA00005047"/>
    </source>
</evidence>
<dbReference type="GO" id="GO:0004424">
    <property type="term" value="F:imidazoleglycerol-phosphate dehydratase activity"/>
    <property type="evidence" value="ECO:0007669"/>
    <property type="project" value="UniProtKB-UniRule"/>
</dbReference>
<comment type="similarity">
    <text evidence="5">Belongs to the imidazoleglycerol-phosphate dehydratase family.</text>
</comment>
<dbReference type="PROSITE" id="PS00954">
    <property type="entry name" value="IGP_DEHYDRATASE_1"/>
    <property type="match status" value="1"/>
</dbReference>
<dbReference type="EMBL" id="FLUQ01000001">
    <property type="protein sequence ID" value="SBV95365.1"/>
    <property type="molecule type" value="Genomic_DNA"/>
</dbReference>
<dbReference type="InterPro" id="IPR020568">
    <property type="entry name" value="Ribosomal_Su5_D2-typ_SF"/>
</dbReference>
<name>A0A212J833_9DELT</name>
<dbReference type="InterPro" id="IPR000807">
    <property type="entry name" value="ImidazoleglycerolP_deHydtase"/>
</dbReference>
<gene>
    <name evidence="5 6" type="primary">hisB</name>
    <name evidence="6" type="ORF">KL86DPRO_10855</name>
</gene>
<dbReference type="CDD" id="cd07914">
    <property type="entry name" value="IGPD"/>
    <property type="match status" value="1"/>
</dbReference>
<keyword evidence="5" id="KW-0963">Cytoplasm</keyword>
<dbReference type="UniPathway" id="UPA00031">
    <property type="reaction ID" value="UER00011"/>
</dbReference>
<dbReference type="EC" id="4.2.1.19" evidence="5"/>
<sequence>MTSRQTTLRRTSSETDISLSLSLDGKKEISVKTGYGFADHMITLLAFWAGFDLTLECKGDLDVDAHHTVEDAALCLGQALLEALGDRKGIARVGTAKVPMDESLADVAIDLSGRPFLVFRGEELLPEIIAGEERALWHEFFKSFASGARMNLHISFLYGSNGHHLLESACKGLGLALRSAVSLSGTSILSTKGRLD</sequence>
<organism evidence="6">
    <name type="scientific">uncultured delta proteobacterium</name>
    <dbReference type="NCBI Taxonomy" id="34034"/>
    <lineage>
        <taxon>Bacteria</taxon>
        <taxon>Deltaproteobacteria</taxon>
        <taxon>environmental samples</taxon>
    </lineage>
</organism>
<dbReference type="HAMAP" id="MF_00076">
    <property type="entry name" value="HisB"/>
    <property type="match status" value="1"/>
</dbReference>
<dbReference type="InterPro" id="IPR020565">
    <property type="entry name" value="ImidazoleglycerP_deHydtase_CS"/>
</dbReference>
<comment type="catalytic activity">
    <reaction evidence="5">
        <text>D-erythro-1-(imidazol-4-yl)glycerol 3-phosphate = 3-(imidazol-4-yl)-2-oxopropyl phosphate + H2O</text>
        <dbReference type="Rhea" id="RHEA:11040"/>
        <dbReference type="ChEBI" id="CHEBI:15377"/>
        <dbReference type="ChEBI" id="CHEBI:57766"/>
        <dbReference type="ChEBI" id="CHEBI:58278"/>
        <dbReference type="EC" id="4.2.1.19"/>
    </reaction>
</comment>
<dbReference type="Gene3D" id="3.30.230.40">
    <property type="entry name" value="Imidazole glycerol phosphate dehydratase, domain 1"/>
    <property type="match status" value="2"/>
</dbReference>
<evidence type="ECO:0000256" key="3">
    <source>
        <dbReference type="ARBA" id="ARBA00023102"/>
    </source>
</evidence>
<dbReference type="GO" id="GO:0000105">
    <property type="term" value="P:L-histidine biosynthetic process"/>
    <property type="evidence" value="ECO:0007669"/>
    <property type="project" value="UniProtKB-UniRule"/>
</dbReference>
<reference evidence="6" key="1">
    <citation type="submission" date="2016-04" db="EMBL/GenBank/DDBJ databases">
        <authorList>
            <person name="Evans L.H."/>
            <person name="Alamgir A."/>
            <person name="Owens N."/>
            <person name="Weber N.D."/>
            <person name="Virtaneva K."/>
            <person name="Barbian K."/>
            <person name="Babar A."/>
            <person name="Rosenke K."/>
        </authorList>
    </citation>
    <scope>NUCLEOTIDE SEQUENCE</scope>
    <source>
        <strain evidence="6">86</strain>
    </source>
</reference>
<comment type="pathway">
    <text evidence="1 5">Amino-acid biosynthesis; L-histidine biosynthesis; L-histidine from 5-phospho-alpha-D-ribose 1-diphosphate: step 6/9.</text>
</comment>
<evidence type="ECO:0000256" key="2">
    <source>
        <dbReference type="ARBA" id="ARBA00022605"/>
    </source>
</evidence>
<keyword evidence="4 5" id="KW-0456">Lyase</keyword>
<protein>
    <recommendedName>
        <fullName evidence="5">Imidazoleglycerol-phosphate dehydratase</fullName>
        <shortName evidence="5">IGPD</shortName>
        <ecNumber evidence="5">4.2.1.19</ecNumber>
    </recommendedName>
</protein>
<keyword evidence="3 5" id="KW-0368">Histidine biosynthesis</keyword>
<proteinExistence type="inferred from homology"/>
<dbReference type="AlphaFoldDB" id="A0A212J833"/>
<keyword evidence="2 5" id="KW-0028">Amino-acid biosynthesis</keyword>
<dbReference type="PANTHER" id="PTHR23133">
    <property type="entry name" value="IMIDAZOLEGLYCEROL-PHOSPHATE DEHYDRATASE HIS7"/>
    <property type="match status" value="1"/>
</dbReference>
<accession>A0A212J833</accession>
<dbReference type="FunFam" id="3.30.230.40:FF:000003">
    <property type="entry name" value="Imidazoleglycerol-phosphate dehydratase HisB"/>
    <property type="match status" value="1"/>
</dbReference>
<comment type="subcellular location">
    <subcellularLocation>
        <location evidence="5">Cytoplasm</location>
    </subcellularLocation>
</comment>
<evidence type="ECO:0000256" key="4">
    <source>
        <dbReference type="ARBA" id="ARBA00023239"/>
    </source>
</evidence>
<evidence type="ECO:0000256" key="5">
    <source>
        <dbReference type="HAMAP-Rule" id="MF_00076"/>
    </source>
</evidence>
<dbReference type="GO" id="GO:0005737">
    <property type="term" value="C:cytoplasm"/>
    <property type="evidence" value="ECO:0007669"/>
    <property type="project" value="UniProtKB-SubCell"/>
</dbReference>